<evidence type="ECO:0000313" key="1">
    <source>
        <dbReference type="EMBL" id="QSZ66458.1"/>
    </source>
</evidence>
<reference evidence="1" key="2">
    <citation type="submission" date="2019-02" db="EMBL/GenBank/DDBJ databases">
        <authorList>
            <person name="Chen S.-C."/>
            <person name="Chien H.-H."/>
            <person name="Lai M.-C."/>
        </authorList>
    </citation>
    <scope>NUCLEOTIDE SEQUENCE</scope>
    <source>
        <strain evidence="1">N2F9704</strain>
    </source>
</reference>
<protein>
    <submittedName>
        <fullName evidence="1">Uncharacterized protein</fullName>
    </submittedName>
</protein>
<dbReference type="EMBL" id="CP036172">
    <property type="protein sequence ID" value="QSZ66458.1"/>
    <property type="molecule type" value="Genomic_DNA"/>
</dbReference>
<keyword evidence="2" id="KW-1185">Reference proteome</keyword>
<sequence length="152" mass="17019">MRRLAYGLMIFLCLAAFAVPATATENASEYRYGYITVQSVEIDLVNEDATVNVTYAVDDGVQVLVHFLGMSDLRTKITEAANFQNATIEEIGMDHAVLAVNGVARSFDDGTFRFYEHDFLVSVPQLTVKSPQEQRVYYNTTRLPASIGYFRT</sequence>
<reference evidence="1" key="1">
    <citation type="journal article" date="2001" name="Int. J. Syst. Evol. Microbiol.">
        <title>Methanofollis aquaemaris sp. nov., a methanogen isolated from an aquaculture fish pond.</title>
        <authorList>
            <person name="Lai M.C."/>
            <person name="Chen S.C."/>
        </authorList>
    </citation>
    <scope>NUCLEOTIDE SEQUENCE</scope>
    <source>
        <strain evidence="1">N2F9704</strain>
    </source>
</reference>
<proteinExistence type="predicted"/>
<dbReference type="AlphaFoldDB" id="A0A8A3S2Q0"/>
<evidence type="ECO:0000313" key="2">
    <source>
        <dbReference type="Proteomes" id="UP001042704"/>
    </source>
</evidence>
<accession>A0A8A3S2Q0</accession>
<dbReference type="Proteomes" id="UP001042704">
    <property type="component" value="Chromosome"/>
</dbReference>
<organism evidence="1 2">
    <name type="scientific">Methanofollis aquaemaris</name>
    <dbReference type="NCBI Taxonomy" id="126734"/>
    <lineage>
        <taxon>Archaea</taxon>
        <taxon>Methanobacteriati</taxon>
        <taxon>Methanobacteriota</taxon>
        <taxon>Stenosarchaea group</taxon>
        <taxon>Methanomicrobia</taxon>
        <taxon>Methanomicrobiales</taxon>
        <taxon>Methanomicrobiaceae</taxon>
        <taxon>Methanofollis</taxon>
    </lineage>
</organism>
<dbReference type="KEGG" id="maqe:RJ40_02560"/>
<gene>
    <name evidence="1" type="ORF">RJ40_02560</name>
</gene>
<name>A0A8A3S2Q0_9EURY</name>